<evidence type="ECO:0000256" key="8">
    <source>
        <dbReference type="ARBA" id="ARBA00031934"/>
    </source>
</evidence>
<comment type="similarity">
    <text evidence="1">Belongs to the palmitoyl-protein thioesterase family.</text>
</comment>
<evidence type="ECO:0000313" key="10">
    <source>
        <dbReference type="EMBL" id="KAF9781621.1"/>
    </source>
</evidence>
<dbReference type="InterPro" id="IPR029058">
    <property type="entry name" value="AB_hydrolase_fold"/>
</dbReference>
<keyword evidence="5" id="KW-0378">Hydrolase</keyword>
<evidence type="ECO:0000256" key="9">
    <source>
        <dbReference type="SAM" id="SignalP"/>
    </source>
</evidence>
<reference evidence="10" key="2">
    <citation type="submission" date="2020-11" db="EMBL/GenBank/DDBJ databases">
        <authorList>
            <consortium name="DOE Joint Genome Institute"/>
            <person name="Kuo A."/>
            <person name="Miyauchi S."/>
            <person name="Kiss E."/>
            <person name="Drula E."/>
            <person name="Kohler A."/>
            <person name="Sanchez-Garcia M."/>
            <person name="Andreopoulos B."/>
            <person name="Barry K.W."/>
            <person name="Bonito G."/>
            <person name="Buee M."/>
            <person name="Carver A."/>
            <person name="Chen C."/>
            <person name="Cichocki N."/>
            <person name="Clum A."/>
            <person name="Culley D."/>
            <person name="Crous P.W."/>
            <person name="Fauchery L."/>
            <person name="Girlanda M."/>
            <person name="Hayes R."/>
            <person name="Keri Z."/>
            <person name="Labutti K."/>
            <person name="Lipzen A."/>
            <person name="Lombard V."/>
            <person name="Magnuson J."/>
            <person name="Maillard F."/>
            <person name="Morin E."/>
            <person name="Murat C."/>
            <person name="Nolan M."/>
            <person name="Ohm R."/>
            <person name="Pangilinan J."/>
            <person name="Pereira M."/>
            <person name="Perotto S."/>
            <person name="Peter M."/>
            <person name="Riley R."/>
            <person name="Sitrit Y."/>
            <person name="Stielow B."/>
            <person name="Szollosi G."/>
            <person name="Zifcakova L."/>
            <person name="Stursova M."/>
            <person name="Spatafora J.W."/>
            <person name="Tedersoo L."/>
            <person name="Vaario L.-M."/>
            <person name="Yamada A."/>
            <person name="Yan M."/>
            <person name="Wang P."/>
            <person name="Xu J."/>
            <person name="Bruns T."/>
            <person name="Baldrian P."/>
            <person name="Vilgalys R."/>
            <person name="Henrissat B."/>
            <person name="Grigoriev I.V."/>
            <person name="Hibbett D."/>
            <person name="Nagy L.G."/>
            <person name="Martin F.M."/>
        </authorList>
    </citation>
    <scope>NUCLEOTIDE SEQUENCE</scope>
    <source>
        <strain evidence="10">UH-Tt-Lm1</strain>
    </source>
</reference>
<keyword evidence="7" id="KW-0325">Glycoprotein</keyword>
<dbReference type="EMBL" id="WIUZ02000013">
    <property type="protein sequence ID" value="KAF9781621.1"/>
    <property type="molecule type" value="Genomic_DNA"/>
</dbReference>
<dbReference type="SUPFAM" id="SSF53474">
    <property type="entry name" value="alpha/beta-Hydrolases"/>
    <property type="match status" value="1"/>
</dbReference>
<dbReference type="AlphaFoldDB" id="A0A9P6L3G1"/>
<name>A0A9P6L3G1_9AGAM</name>
<comment type="caution">
    <text evidence="10">The sequence shown here is derived from an EMBL/GenBank/DDBJ whole genome shotgun (WGS) entry which is preliminary data.</text>
</comment>
<evidence type="ECO:0000256" key="1">
    <source>
        <dbReference type="ARBA" id="ARBA00010758"/>
    </source>
</evidence>
<dbReference type="PANTHER" id="PTHR11247:SF8">
    <property type="entry name" value="PALMITOYL-PROTEIN THIOESTERASE 1"/>
    <property type="match status" value="1"/>
</dbReference>
<evidence type="ECO:0000256" key="4">
    <source>
        <dbReference type="ARBA" id="ARBA00022729"/>
    </source>
</evidence>
<evidence type="ECO:0000256" key="3">
    <source>
        <dbReference type="ARBA" id="ARBA00014212"/>
    </source>
</evidence>
<feature type="signal peptide" evidence="9">
    <location>
        <begin position="1"/>
        <end position="19"/>
    </location>
</feature>
<feature type="chain" id="PRO_5040351783" description="Palmitoyl-protein thioesterase 1" evidence="9">
    <location>
        <begin position="20"/>
        <end position="318"/>
    </location>
</feature>
<evidence type="ECO:0000256" key="6">
    <source>
        <dbReference type="ARBA" id="ARBA00023157"/>
    </source>
</evidence>
<keyword evidence="4 9" id="KW-0732">Signal</keyword>
<proteinExistence type="inferred from homology"/>
<dbReference type="PRINTS" id="PR00414">
    <property type="entry name" value="PPTHIESTRASE"/>
</dbReference>
<dbReference type="EC" id="3.1.2.22" evidence="2"/>
<dbReference type="PANTHER" id="PTHR11247">
    <property type="entry name" value="PALMITOYL-PROTEIN THIOESTERASE/DOLICHYLDIPHOSPHATASE 1"/>
    <property type="match status" value="1"/>
</dbReference>
<accession>A0A9P6L3G1</accession>
<evidence type="ECO:0000256" key="2">
    <source>
        <dbReference type="ARBA" id="ARBA00012423"/>
    </source>
</evidence>
<evidence type="ECO:0000256" key="7">
    <source>
        <dbReference type="ARBA" id="ARBA00023180"/>
    </source>
</evidence>
<gene>
    <name evidence="10" type="ORF">BJ322DRAFT_1077359</name>
</gene>
<dbReference type="Pfam" id="PF02089">
    <property type="entry name" value="Palm_thioest"/>
    <property type="match status" value="1"/>
</dbReference>
<evidence type="ECO:0000256" key="5">
    <source>
        <dbReference type="ARBA" id="ARBA00022801"/>
    </source>
</evidence>
<reference evidence="10" key="1">
    <citation type="journal article" date="2020" name="Nat. Commun.">
        <title>Large-scale genome sequencing of mycorrhizal fungi provides insights into the early evolution of symbiotic traits.</title>
        <authorList>
            <person name="Miyauchi S."/>
            <person name="Kiss E."/>
            <person name="Kuo A."/>
            <person name="Drula E."/>
            <person name="Kohler A."/>
            <person name="Sanchez-Garcia M."/>
            <person name="Morin E."/>
            <person name="Andreopoulos B."/>
            <person name="Barry K.W."/>
            <person name="Bonito G."/>
            <person name="Buee M."/>
            <person name="Carver A."/>
            <person name="Chen C."/>
            <person name="Cichocki N."/>
            <person name="Clum A."/>
            <person name="Culley D."/>
            <person name="Crous P.W."/>
            <person name="Fauchery L."/>
            <person name="Girlanda M."/>
            <person name="Hayes R.D."/>
            <person name="Keri Z."/>
            <person name="LaButti K."/>
            <person name="Lipzen A."/>
            <person name="Lombard V."/>
            <person name="Magnuson J."/>
            <person name="Maillard F."/>
            <person name="Murat C."/>
            <person name="Nolan M."/>
            <person name="Ohm R.A."/>
            <person name="Pangilinan J."/>
            <person name="Pereira M.F."/>
            <person name="Perotto S."/>
            <person name="Peter M."/>
            <person name="Pfister S."/>
            <person name="Riley R."/>
            <person name="Sitrit Y."/>
            <person name="Stielow J.B."/>
            <person name="Szollosi G."/>
            <person name="Zifcakova L."/>
            <person name="Stursova M."/>
            <person name="Spatafora J.W."/>
            <person name="Tedersoo L."/>
            <person name="Vaario L.M."/>
            <person name="Yamada A."/>
            <person name="Yan M."/>
            <person name="Wang P."/>
            <person name="Xu J."/>
            <person name="Bruns T."/>
            <person name="Baldrian P."/>
            <person name="Vilgalys R."/>
            <person name="Dunand C."/>
            <person name="Henrissat B."/>
            <person name="Grigoriev I.V."/>
            <person name="Hibbett D."/>
            <person name="Nagy L.G."/>
            <person name="Martin F.M."/>
        </authorList>
    </citation>
    <scope>NUCLEOTIDE SEQUENCE</scope>
    <source>
        <strain evidence="10">UH-Tt-Lm1</strain>
    </source>
</reference>
<dbReference type="FunFam" id="3.40.50.1820:FF:000107">
    <property type="entry name" value="Palmitoyl-protein thioesterase 1"/>
    <property type="match status" value="1"/>
</dbReference>
<dbReference type="GO" id="GO:0008474">
    <property type="term" value="F:palmitoyl-(protein) hydrolase activity"/>
    <property type="evidence" value="ECO:0007669"/>
    <property type="project" value="UniProtKB-EC"/>
</dbReference>
<dbReference type="Gene3D" id="3.40.50.1820">
    <property type="entry name" value="alpha/beta hydrolase"/>
    <property type="match status" value="1"/>
</dbReference>
<sequence length="318" mass="35855">MRLLKLLPLALTVLPSVLGVSLGVTPRPLVLWHGMGDSHASRAMVEFGELIAKVHPGIFIYSVYIEEDQEQDRRASFYGNVNEQVEFAAEQIANVTELQDGFDAIGFSQAGQFLRTYVERYNMPPVHNLITFGSQHMGISDIPACKPWDLVCQAARRAAKSSVYSHWAQTNLVQAQYYRDPDRLEAYLANNKFLADINNEIPDTHNATYAKNFATLNKLVLVLFSKDITVVPKESAWFGSYAPSDETIPGETTIIPMRMQEIYIHDTIGLKRLDEEGDVIFKTCEGVHMQLTEDCWRPLVKEFVGGAVRKTPSFRIQI</sequence>
<organism evidence="10 11">
    <name type="scientific">Thelephora terrestris</name>
    <dbReference type="NCBI Taxonomy" id="56493"/>
    <lineage>
        <taxon>Eukaryota</taxon>
        <taxon>Fungi</taxon>
        <taxon>Dikarya</taxon>
        <taxon>Basidiomycota</taxon>
        <taxon>Agaricomycotina</taxon>
        <taxon>Agaricomycetes</taxon>
        <taxon>Thelephorales</taxon>
        <taxon>Thelephoraceae</taxon>
        <taxon>Thelephora</taxon>
    </lineage>
</organism>
<evidence type="ECO:0000313" key="11">
    <source>
        <dbReference type="Proteomes" id="UP000736335"/>
    </source>
</evidence>
<protein>
    <recommendedName>
        <fullName evidence="3">Palmitoyl-protein thioesterase 1</fullName>
        <ecNumber evidence="2">3.1.2.22</ecNumber>
    </recommendedName>
    <alternativeName>
        <fullName evidence="8">Palmitoyl-protein hydrolase 1</fullName>
    </alternativeName>
</protein>
<dbReference type="OrthoDB" id="10263094at2759"/>
<dbReference type="Proteomes" id="UP000736335">
    <property type="component" value="Unassembled WGS sequence"/>
</dbReference>
<keyword evidence="6" id="KW-1015">Disulfide bond</keyword>
<keyword evidence="11" id="KW-1185">Reference proteome</keyword>
<dbReference type="InterPro" id="IPR002472">
    <property type="entry name" value="Palm_thioest"/>
</dbReference>